<evidence type="ECO:0000313" key="1">
    <source>
        <dbReference type="EMBL" id="CAG5034131.1"/>
    </source>
</evidence>
<accession>A0A8S3XVA9</accession>
<name>A0A8S3XVA9_PARAO</name>
<proteinExistence type="predicted"/>
<dbReference type="Proteomes" id="UP000691718">
    <property type="component" value="Unassembled WGS sequence"/>
</dbReference>
<dbReference type="OrthoDB" id="7440072at2759"/>
<dbReference type="AlphaFoldDB" id="A0A8S3XVA9"/>
<protein>
    <submittedName>
        <fullName evidence="1">(apollo) hypothetical protein</fullName>
    </submittedName>
</protein>
<comment type="caution">
    <text evidence="1">The sequence shown here is derived from an EMBL/GenBank/DDBJ whole genome shotgun (WGS) entry which is preliminary data.</text>
</comment>
<sequence>MKRCVSYGIRDWLEIKSKEQKANSIFESWCYLEVVRGAVAPWGSTVEDEGGALLGRLQGALRGGAAAASPSRVANSIKGYLSNKVGSLQLRDTGIFKTDYSTASLVIKMLTFYKNGFTMIDSGAASSAWLKENL</sequence>
<keyword evidence="2" id="KW-1185">Reference proteome</keyword>
<dbReference type="EMBL" id="CAJQZP010001262">
    <property type="protein sequence ID" value="CAG5034131.1"/>
    <property type="molecule type" value="Genomic_DNA"/>
</dbReference>
<reference evidence="1" key="1">
    <citation type="submission" date="2021-04" db="EMBL/GenBank/DDBJ databases">
        <authorList>
            <person name="Tunstrom K."/>
        </authorList>
    </citation>
    <scope>NUCLEOTIDE SEQUENCE</scope>
</reference>
<evidence type="ECO:0000313" key="2">
    <source>
        <dbReference type="Proteomes" id="UP000691718"/>
    </source>
</evidence>
<gene>
    <name evidence="1" type="ORF">PAPOLLO_LOCUS20276</name>
</gene>
<organism evidence="1 2">
    <name type="scientific">Parnassius apollo</name>
    <name type="common">Apollo butterfly</name>
    <name type="synonym">Papilio apollo</name>
    <dbReference type="NCBI Taxonomy" id="110799"/>
    <lineage>
        <taxon>Eukaryota</taxon>
        <taxon>Metazoa</taxon>
        <taxon>Ecdysozoa</taxon>
        <taxon>Arthropoda</taxon>
        <taxon>Hexapoda</taxon>
        <taxon>Insecta</taxon>
        <taxon>Pterygota</taxon>
        <taxon>Neoptera</taxon>
        <taxon>Endopterygota</taxon>
        <taxon>Lepidoptera</taxon>
        <taxon>Glossata</taxon>
        <taxon>Ditrysia</taxon>
        <taxon>Papilionoidea</taxon>
        <taxon>Papilionidae</taxon>
        <taxon>Parnassiinae</taxon>
        <taxon>Parnassini</taxon>
        <taxon>Parnassius</taxon>
        <taxon>Parnassius</taxon>
    </lineage>
</organism>